<reference evidence="1 3" key="1">
    <citation type="journal article" date="2015" name="Genome Biol. Evol.">
        <title>Comparative Genomics of a Bacterivorous Green Alga Reveals Evolutionary Causalities and Consequences of Phago-Mixotrophic Mode of Nutrition.</title>
        <authorList>
            <person name="Burns J.A."/>
            <person name="Paasch A."/>
            <person name="Narechania A."/>
            <person name="Kim E."/>
        </authorList>
    </citation>
    <scope>NUCLEOTIDE SEQUENCE [LARGE SCALE GENOMIC DNA]</scope>
    <source>
        <strain evidence="1">PLY_AMNH</strain>
    </source>
</reference>
<comment type="caution">
    <text evidence="1">The sequence shown here is derived from an EMBL/GenBank/DDBJ whole genome shotgun (WGS) entry which is preliminary data.</text>
</comment>
<dbReference type="EMBL" id="LGRX02024653">
    <property type="protein sequence ID" value="KAK3253778.1"/>
    <property type="molecule type" value="Genomic_DNA"/>
</dbReference>
<dbReference type="AlphaFoldDB" id="A0AAE0BSI0"/>
<evidence type="ECO:0000313" key="3">
    <source>
        <dbReference type="Proteomes" id="UP001190700"/>
    </source>
</evidence>
<evidence type="ECO:0000313" key="2">
    <source>
        <dbReference type="EMBL" id="KAK3253778.1"/>
    </source>
</evidence>
<gene>
    <name evidence="2" type="ORF">CYMTET_36983</name>
    <name evidence="1" type="ORF">CYMTET_48321</name>
</gene>
<name>A0AAE0BSI0_9CHLO</name>
<dbReference type="Proteomes" id="UP001190700">
    <property type="component" value="Unassembled WGS sequence"/>
</dbReference>
<accession>A0AAE0BSI0</accession>
<organism evidence="1 3">
    <name type="scientific">Cymbomonas tetramitiformis</name>
    <dbReference type="NCBI Taxonomy" id="36881"/>
    <lineage>
        <taxon>Eukaryota</taxon>
        <taxon>Viridiplantae</taxon>
        <taxon>Chlorophyta</taxon>
        <taxon>Pyramimonadophyceae</taxon>
        <taxon>Pyramimonadales</taxon>
        <taxon>Pyramimonadaceae</taxon>
        <taxon>Cymbomonas</taxon>
    </lineage>
</organism>
<evidence type="ECO:0000313" key="1">
    <source>
        <dbReference type="EMBL" id="KAK3241951.1"/>
    </source>
</evidence>
<sequence length="141" mass="15387">MRGPPAQTGVKIRKVGCVSCYKFYDYGKGARCRKTWKEFCSQECLESYNTPGTLREDKHLAYAQQLLSSVETRPHHTGGVPTSAIRSNKVCSRKECSARIISMVAAVAMMGPDGGFLYCTKSCANKDESARGAPLPSRGSL</sequence>
<protein>
    <submittedName>
        <fullName evidence="1">Uncharacterized protein</fullName>
    </submittedName>
</protein>
<keyword evidence="3" id="KW-1185">Reference proteome</keyword>
<dbReference type="EMBL" id="LGRX02033272">
    <property type="protein sequence ID" value="KAK3241951.1"/>
    <property type="molecule type" value="Genomic_DNA"/>
</dbReference>
<reference evidence="1" key="2">
    <citation type="submission" date="2023-06" db="EMBL/GenBank/DDBJ databases">
        <title>Long-read-based genome assembly of the green algal bacterivore Cymbomonas tetramitiformis.</title>
        <authorList>
            <person name="Gyaltshen Y."/>
            <person name="Rozenberg A."/>
            <person name="Paasch A."/>
            <person name="Burns J.A."/>
            <person name="Warring S."/>
            <person name="Larson R."/>
            <person name="Maurer-Alcala X."/>
            <person name="Dacks J."/>
            <person name="Kim E."/>
        </authorList>
    </citation>
    <scope>NUCLEOTIDE SEQUENCE</scope>
    <source>
        <strain evidence="1">PLY_AMNH</strain>
    </source>
</reference>
<proteinExistence type="predicted"/>